<keyword evidence="3" id="KW-1185">Reference proteome</keyword>
<dbReference type="STRING" id="101127.A0A1X2GC78"/>
<evidence type="ECO:0000256" key="1">
    <source>
        <dbReference type="SAM" id="MobiDB-lite"/>
    </source>
</evidence>
<dbReference type="AlphaFoldDB" id="A0A1X2GC78"/>
<dbReference type="PANTHER" id="PTHR33604">
    <property type="entry name" value="OSJNBA0004B13.7 PROTEIN"/>
    <property type="match status" value="1"/>
</dbReference>
<organism evidence="2 3">
    <name type="scientific">Hesseltinella vesiculosa</name>
    <dbReference type="NCBI Taxonomy" id="101127"/>
    <lineage>
        <taxon>Eukaryota</taxon>
        <taxon>Fungi</taxon>
        <taxon>Fungi incertae sedis</taxon>
        <taxon>Mucoromycota</taxon>
        <taxon>Mucoromycotina</taxon>
        <taxon>Mucoromycetes</taxon>
        <taxon>Mucorales</taxon>
        <taxon>Cunninghamellaceae</taxon>
        <taxon>Hesseltinella</taxon>
    </lineage>
</organism>
<dbReference type="Proteomes" id="UP000242146">
    <property type="component" value="Unassembled WGS sequence"/>
</dbReference>
<dbReference type="EMBL" id="MCGT01000023">
    <property type="protein sequence ID" value="ORX50493.1"/>
    <property type="molecule type" value="Genomic_DNA"/>
</dbReference>
<evidence type="ECO:0000313" key="2">
    <source>
        <dbReference type="EMBL" id="ORX50493.1"/>
    </source>
</evidence>
<dbReference type="InterPro" id="IPR029044">
    <property type="entry name" value="Nucleotide-diphossugar_trans"/>
</dbReference>
<accession>A0A1X2GC78</accession>
<name>A0A1X2GC78_9FUNG</name>
<comment type="caution">
    <text evidence="2">The sequence shown here is derived from an EMBL/GenBank/DDBJ whole genome shotgun (WGS) entry which is preliminary data.</text>
</comment>
<evidence type="ECO:0008006" key="4">
    <source>
        <dbReference type="Google" id="ProtNLM"/>
    </source>
</evidence>
<dbReference type="Gene3D" id="3.90.550.10">
    <property type="entry name" value="Spore Coat Polysaccharide Biosynthesis Protein SpsA, Chain A"/>
    <property type="match status" value="1"/>
</dbReference>
<dbReference type="OrthoDB" id="2020070at2759"/>
<reference evidence="2 3" key="1">
    <citation type="submission" date="2016-07" db="EMBL/GenBank/DDBJ databases">
        <title>Pervasive Adenine N6-methylation of Active Genes in Fungi.</title>
        <authorList>
            <consortium name="DOE Joint Genome Institute"/>
            <person name="Mondo S.J."/>
            <person name="Dannebaum R.O."/>
            <person name="Kuo R.C."/>
            <person name="Labutti K."/>
            <person name="Haridas S."/>
            <person name="Kuo A."/>
            <person name="Salamov A."/>
            <person name="Ahrendt S.R."/>
            <person name="Lipzen A."/>
            <person name="Sullivan W."/>
            <person name="Andreopoulos W.B."/>
            <person name="Clum A."/>
            <person name="Lindquist E."/>
            <person name="Daum C."/>
            <person name="Ramamoorthy G.K."/>
            <person name="Gryganskyi A."/>
            <person name="Culley D."/>
            <person name="Magnuson J.K."/>
            <person name="James T.Y."/>
            <person name="O'Malley M.A."/>
            <person name="Stajich J.E."/>
            <person name="Spatafora J.W."/>
            <person name="Visel A."/>
            <person name="Grigoriev I.V."/>
        </authorList>
    </citation>
    <scope>NUCLEOTIDE SEQUENCE [LARGE SCALE GENOMIC DNA]</scope>
    <source>
        <strain evidence="2 3">NRRL 3301</strain>
    </source>
</reference>
<dbReference type="PANTHER" id="PTHR33604:SF3">
    <property type="entry name" value="OSJNBA0004B13.7 PROTEIN"/>
    <property type="match status" value="1"/>
</dbReference>
<gene>
    <name evidence="2" type="ORF">DM01DRAFT_263197</name>
</gene>
<evidence type="ECO:0000313" key="3">
    <source>
        <dbReference type="Proteomes" id="UP000242146"/>
    </source>
</evidence>
<proteinExistence type="predicted"/>
<feature type="region of interest" description="Disordered" evidence="1">
    <location>
        <begin position="501"/>
        <end position="522"/>
    </location>
</feature>
<dbReference type="SUPFAM" id="SSF53448">
    <property type="entry name" value="Nucleotide-diphospho-sugar transferases"/>
    <property type="match status" value="1"/>
</dbReference>
<protein>
    <recommendedName>
        <fullName evidence="4">Nucleotide-diphospho-sugar transferase</fullName>
    </recommendedName>
</protein>
<sequence>MFLVTSVDHAKVLFPLLCRFPDTVPVHVVLAGESAGLQGAYWSPLLAQECRRPFVVHDLDLEMVSLTAQLTSRLGRLVHAIQPTVFLHLEDSPYFDHVQAVVKSPGLLSPCTAIHLPSDQVAHALWLANLPIAALQHWNKIKVELVVITDRRPHSLSRLLSSLREAKYLGDRVDLAIHMDQTADKVTRMLVHSFRWIHGNTDLRHRIRKGGLMPAIVESWFPSSNDHYGVLLEDDIEVSPLFYVWIKYNILHYRYDPLFSNGRSWIYGISLYSPRNLELKPQGRVAFDPNDELLPSGYPARSPYASQVPCSWGAVYFPEHWREFHQYLTARLQDLDSPVPQLNTTVPQSRSNRWKKSWKKYFIELVYLRGYVMVYPNFQDFESFSTNHLEFGTHIKHTRAKSAVASFVVPLMRNDTIFSQLPDNRLPFFVELPMIDLWGNLRTHPQLYHTGVQWQRHVSACAPPSFIRFDPQDLLCPFDPPANAMASLTLDPLPMTMTNQQPTDVQSLPPPPTATVTAQRKPTKKKKVLTTQILEHMEFVTVYVDDDEASHVTDMDNAWDDQPVALDVAKMAGSMSDHFYEDDEFKDLEHSLAELAALANA</sequence>